<evidence type="ECO:0000313" key="1">
    <source>
        <dbReference type="EMBL" id="XAO47010.1"/>
    </source>
</evidence>
<dbReference type="KEGG" id="gey:QMQ05_05665"/>
<accession>A0AAU6WG84</accession>
<dbReference type="Proteomes" id="UP001486888">
    <property type="component" value="Chromosome"/>
</dbReference>
<gene>
    <name evidence="1" type="ORF">QMQ05_05665</name>
</gene>
<dbReference type="RefSeq" id="WP_345473714.1">
    <property type="nucleotide sequence ID" value="NZ_CP125942.1"/>
</dbReference>
<keyword evidence="2" id="KW-1185">Reference proteome</keyword>
<dbReference type="EMBL" id="CP125942">
    <property type="protein sequence ID" value="XAO47010.1"/>
    <property type="molecule type" value="Genomic_DNA"/>
</dbReference>
<organism evidence="1 2">
    <name type="scientific">Glutamicibacter ectropisis</name>
    <dbReference type="NCBI Taxonomy" id="3046593"/>
    <lineage>
        <taxon>Bacteria</taxon>
        <taxon>Bacillati</taxon>
        <taxon>Actinomycetota</taxon>
        <taxon>Actinomycetes</taxon>
        <taxon>Micrococcales</taxon>
        <taxon>Micrococcaceae</taxon>
        <taxon>Glutamicibacter</taxon>
    </lineage>
</organism>
<name>A0AAU6WG84_9MICC</name>
<evidence type="ECO:0000313" key="2">
    <source>
        <dbReference type="Proteomes" id="UP001486888"/>
    </source>
</evidence>
<proteinExistence type="predicted"/>
<dbReference type="AlphaFoldDB" id="A0AAU6WG84"/>
<reference evidence="1 2" key="1">
    <citation type="submission" date="2023-05" db="EMBL/GenBank/DDBJ databases">
        <title>Glutamicibacter sp. B1, complete genome.</title>
        <authorList>
            <person name="Long Y.H."/>
            <person name="Fang T."/>
            <person name="Li X.Y."/>
        </authorList>
    </citation>
    <scope>NUCLEOTIDE SEQUENCE [LARGE SCALE GENOMIC DNA]</scope>
    <source>
        <strain evidence="1 2">B1</strain>
    </source>
</reference>
<sequence length="243" mass="26886">MKFLVDMYYFRAALASVKTHASKDKKDTVGNSLTLSLRHNGDLLVFAENGLTTGMARVEVDQDEWDGELGEFSMTPDIASTVIAAFTPSKTDWEVQLEITVTFTVERQPEEKDIQLATINIRRLGQLFGGDSYRVTTPVQERKDLQKSWHMLATYVQAKSSKLPPIEFDSKTLGAFKAAETVYGVGCLIAAAGGGQILVMVGSRFIGLMHVSKLELDNTADKNFRTTKRAWIAHVPMHLAVVS</sequence>
<protein>
    <submittedName>
        <fullName evidence="1">Uncharacterized protein</fullName>
    </submittedName>
</protein>